<dbReference type="GO" id="GO:0008080">
    <property type="term" value="F:N-acetyltransferase activity"/>
    <property type="evidence" value="ECO:0007669"/>
    <property type="project" value="UniProtKB-ARBA"/>
</dbReference>
<organism evidence="6 7">
    <name type="scientific">Thermomonospora umbrina</name>
    <dbReference type="NCBI Taxonomy" id="111806"/>
    <lineage>
        <taxon>Bacteria</taxon>
        <taxon>Bacillati</taxon>
        <taxon>Actinomycetota</taxon>
        <taxon>Actinomycetes</taxon>
        <taxon>Streptosporangiales</taxon>
        <taxon>Thermomonosporaceae</taxon>
        <taxon>Thermomonospora</taxon>
    </lineage>
</organism>
<dbReference type="InterPro" id="IPR016181">
    <property type="entry name" value="Acyl_CoA_acyltransferase"/>
</dbReference>
<evidence type="ECO:0000313" key="7">
    <source>
        <dbReference type="Proteomes" id="UP000256661"/>
    </source>
</evidence>
<reference evidence="6 7" key="1">
    <citation type="submission" date="2018-08" db="EMBL/GenBank/DDBJ databases">
        <title>Sequencing the genomes of 1000 actinobacteria strains.</title>
        <authorList>
            <person name="Klenk H.-P."/>
        </authorList>
    </citation>
    <scope>NUCLEOTIDE SEQUENCE [LARGE SCALE GENOMIC DNA]</scope>
    <source>
        <strain evidence="6 7">DSM 43927</strain>
    </source>
</reference>
<dbReference type="InterPro" id="IPR051016">
    <property type="entry name" value="Diverse_Substrate_AcTransf"/>
</dbReference>
<comment type="caution">
    <text evidence="6">The sequence shown here is derived from an EMBL/GenBank/DDBJ whole genome shotgun (WGS) entry which is preliminary data.</text>
</comment>
<dbReference type="Gene3D" id="3.40.630.30">
    <property type="match status" value="1"/>
</dbReference>
<keyword evidence="2 6" id="KW-0808">Transferase</keyword>
<dbReference type="RefSeq" id="WP_116024236.1">
    <property type="nucleotide sequence ID" value="NZ_QTTT01000001.1"/>
</dbReference>
<keyword evidence="7" id="KW-1185">Reference proteome</keyword>
<evidence type="ECO:0000256" key="1">
    <source>
        <dbReference type="ARBA" id="ARBA00008694"/>
    </source>
</evidence>
<feature type="coiled-coil region" evidence="4">
    <location>
        <begin position="13"/>
        <end position="40"/>
    </location>
</feature>
<dbReference type="SUPFAM" id="SSF55729">
    <property type="entry name" value="Acyl-CoA N-acyltransferases (Nat)"/>
    <property type="match status" value="1"/>
</dbReference>
<evidence type="ECO:0000259" key="5">
    <source>
        <dbReference type="PROSITE" id="PS51186"/>
    </source>
</evidence>
<protein>
    <submittedName>
        <fullName evidence="6">L-amino acid N-acyltransferase YncA</fullName>
    </submittedName>
</protein>
<dbReference type="PANTHER" id="PTHR10545">
    <property type="entry name" value="DIAMINE N-ACETYLTRANSFERASE"/>
    <property type="match status" value="1"/>
</dbReference>
<evidence type="ECO:0000256" key="3">
    <source>
        <dbReference type="ARBA" id="ARBA00023315"/>
    </source>
</evidence>
<accession>A0A3D9SSR0</accession>
<dbReference type="CDD" id="cd04301">
    <property type="entry name" value="NAT_SF"/>
    <property type="match status" value="1"/>
</dbReference>
<keyword evidence="4" id="KW-0175">Coiled coil</keyword>
<dbReference type="PROSITE" id="PS51186">
    <property type="entry name" value="GNAT"/>
    <property type="match status" value="1"/>
</dbReference>
<dbReference type="PANTHER" id="PTHR10545:SF29">
    <property type="entry name" value="GH14572P-RELATED"/>
    <property type="match status" value="1"/>
</dbReference>
<evidence type="ECO:0000256" key="2">
    <source>
        <dbReference type="ARBA" id="ARBA00022679"/>
    </source>
</evidence>
<name>A0A3D9SSR0_9ACTN</name>
<dbReference type="InterPro" id="IPR000182">
    <property type="entry name" value="GNAT_dom"/>
</dbReference>
<keyword evidence="3 6" id="KW-0012">Acyltransferase</keyword>
<dbReference type="FunFam" id="3.40.630.30:FF:000064">
    <property type="entry name" value="GNAT family acetyltransferase"/>
    <property type="match status" value="1"/>
</dbReference>
<dbReference type="Pfam" id="PF00583">
    <property type="entry name" value="Acetyltransf_1"/>
    <property type="match status" value="1"/>
</dbReference>
<dbReference type="AlphaFoldDB" id="A0A3D9SSR0"/>
<comment type="similarity">
    <text evidence="1">Belongs to the acetyltransferase family.</text>
</comment>
<dbReference type="OrthoDB" id="9805924at2"/>
<evidence type="ECO:0000256" key="4">
    <source>
        <dbReference type="SAM" id="Coils"/>
    </source>
</evidence>
<dbReference type="EMBL" id="QTTT01000001">
    <property type="protein sequence ID" value="REE98838.1"/>
    <property type="molecule type" value="Genomic_DNA"/>
</dbReference>
<gene>
    <name evidence="6" type="ORF">DFJ69_4336</name>
</gene>
<proteinExistence type="inferred from homology"/>
<evidence type="ECO:0000313" key="6">
    <source>
        <dbReference type="EMBL" id="REE98838.1"/>
    </source>
</evidence>
<sequence length="156" mass="17694">MIRFATSDDVPTILGLIRDLAEYEKALDEVEATEDDLRRSLFGPEPRVFAHVAEEDGKVVGFALWFLTFSTWTGQHGVYLEDLYVRPEARGGGHGKALLTELARIAVERGYRRVEWSVLDWNEPAIGFYKSLGAFPQDEWTVYRLTGEALQELGRS</sequence>
<feature type="domain" description="N-acetyltransferase" evidence="5">
    <location>
        <begin position="1"/>
        <end position="156"/>
    </location>
</feature>
<dbReference type="Proteomes" id="UP000256661">
    <property type="component" value="Unassembled WGS sequence"/>
</dbReference>